<dbReference type="RefSeq" id="XP_019636410.1">
    <property type="nucleotide sequence ID" value="XM_019780851.1"/>
</dbReference>
<keyword evidence="16" id="KW-0524">Neurogenesis</keyword>
<dbReference type="CDD" id="cd00054">
    <property type="entry name" value="EGF_CA"/>
    <property type="match status" value="3"/>
</dbReference>
<feature type="disulfide bond" evidence="31">
    <location>
        <begin position="3731"/>
        <end position="3749"/>
    </location>
</feature>
<keyword evidence="22" id="KW-0168">Coated pit</keyword>
<dbReference type="InterPro" id="IPR001881">
    <property type="entry name" value="EGF-like_Ca-bd_dom"/>
</dbReference>
<evidence type="ECO:0000256" key="11">
    <source>
        <dbReference type="ARBA" id="ARBA00022729"/>
    </source>
</evidence>
<feature type="disulfide bond" evidence="31">
    <location>
        <begin position="3809"/>
        <end position="3827"/>
    </location>
</feature>
<evidence type="ECO:0000256" key="2">
    <source>
        <dbReference type="ARBA" id="ARBA00004279"/>
    </source>
</evidence>
<feature type="disulfide bond" evidence="31">
    <location>
        <begin position="33"/>
        <end position="51"/>
    </location>
</feature>
<evidence type="ECO:0000256" key="34">
    <source>
        <dbReference type="SAM" id="Phobius"/>
    </source>
</evidence>
<feature type="disulfide bond" evidence="31">
    <location>
        <begin position="224"/>
        <end position="236"/>
    </location>
</feature>
<feature type="disulfide bond" evidence="31">
    <location>
        <begin position="145"/>
        <end position="157"/>
    </location>
</feature>
<dbReference type="FunFam" id="4.10.400.10:FF:000004">
    <property type="entry name" value="Low-density lipoprotein receptor-related protein 1"/>
    <property type="match status" value="3"/>
</dbReference>
<evidence type="ECO:0000256" key="22">
    <source>
        <dbReference type="ARBA" id="ARBA00023176"/>
    </source>
</evidence>
<evidence type="ECO:0000256" key="28">
    <source>
        <dbReference type="ARBA" id="ARBA00077868"/>
    </source>
</evidence>
<feature type="disulfide bond" evidence="31">
    <location>
        <begin position="1107"/>
        <end position="1119"/>
    </location>
</feature>
<feature type="repeat" description="LDL-receptor class B" evidence="32">
    <location>
        <begin position="434"/>
        <end position="476"/>
    </location>
</feature>
<feature type="repeat" description="LDL-receptor class B" evidence="32">
    <location>
        <begin position="4168"/>
        <end position="4210"/>
    </location>
</feature>
<dbReference type="SUPFAM" id="SSF57184">
    <property type="entry name" value="Growth factor receptor domain"/>
    <property type="match status" value="1"/>
</dbReference>
<dbReference type="GO" id="GO:0030424">
    <property type="term" value="C:axon"/>
    <property type="evidence" value="ECO:0007669"/>
    <property type="project" value="UniProtKB-SubCell"/>
</dbReference>
<feature type="repeat" description="LDL-receptor class B" evidence="32">
    <location>
        <begin position="1562"/>
        <end position="1605"/>
    </location>
</feature>
<feature type="disulfide bond" evidence="31">
    <location>
        <begin position="3603"/>
        <end position="3621"/>
    </location>
</feature>
<dbReference type="InterPro" id="IPR000742">
    <property type="entry name" value="EGF"/>
</dbReference>
<keyword evidence="23" id="KW-0325">Glycoprotein</keyword>
<keyword evidence="24" id="KW-0966">Cell projection</keyword>
<dbReference type="FunFam" id="2.10.25.10:FF:000009">
    <property type="entry name" value="Low-density lipoprotein receptor isoform 1"/>
    <property type="match status" value="3"/>
</dbReference>
<evidence type="ECO:0000256" key="3">
    <source>
        <dbReference type="ARBA" id="ARBA00004489"/>
    </source>
</evidence>
<evidence type="ECO:0000256" key="5">
    <source>
        <dbReference type="ARBA" id="ARBA00022475"/>
    </source>
</evidence>
<feature type="disulfide bond" evidence="30">
    <location>
        <begin position="1392"/>
        <end position="1402"/>
    </location>
</feature>
<dbReference type="Pfam" id="PF12662">
    <property type="entry name" value="cEGF"/>
    <property type="match status" value="1"/>
</dbReference>
<dbReference type="PROSITE" id="PS51120">
    <property type="entry name" value="LDLRB"/>
    <property type="match status" value="23"/>
</dbReference>
<feature type="disulfide bond" evidence="31">
    <location>
        <begin position="2705"/>
        <end position="2723"/>
    </location>
</feature>
<dbReference type="InterPro" id="IPR026823">
    <property type="entry name" value="cEGF"/>
</dbReference>
<keyword evidence="37" id="KW-1185">Reference proteome</keyword>
<dbReference type="SMART" id="SM00179">
    <property type="entry name" value="EGF_CA"/>
    <property type="match status" value="7"/>
</dbReference>
<dbReference type="InterPro" id="IPR036055">
    <property type="entry name" value="LDL_receptor-like_sf"/>
</dbReference>
<accession>A0A6P4Z4H6</accession>
<feature type="disulfide bond" evidence="31">
    <location>
        <begin position="2778"/>
        <end position="2790"/>
    </location>
</feature>
<dbReference type="FunFam" id="2.10.25.10:FF:000005">
    <property type="entry name" value="Fibrillin 2"/>
    <property type="match status" value="1"/>
</dbReference>
<dbReference type="InterPro" id="IPR051221">
    <property type="entry name" value="LDLR-related"/>
</dbReference>
<dbReference type="SUPFAM" id="SSF57196">
    <property type="entry name" value="EGF/Laminin"/>
    <property type="match status" value="12"/>
</dbReference>
<dbReference type="InterPro" id="IPR002172">
    <property type="entry name" value="LDrepeatLR_classA_rpt"/>
</dbReference>
<dbReference type="Gene3D" id="2.120.10.30">
    <property type="entry name" value="TolB, C-terminal domain"/>
    <property type="match status" value="8"/>
</dbReference>
<evidence type="ECO:0000256" key="19">
    <source>
        <dbReference type="ARBA" id="ARBA00023136"/>
    </source>
</evidence>
<feature type="repeat" description="LDL-receptor class B" evidence="32">
    <location>
        <begin position="564"/>
        <end position="611"/>
    </location>
</feature>
<dbReference type="FunFam" id="2.120.10.30:FF:000241">
    <property type="entry name" value="Low-density lipoprotein receptor-related protein 6"/>
    <property type="match status" value="6"/>
</dbReference>
<keyword evidence="8" id="KW-0254">Endocytosis</keyword>
<dbReference type="Proteomes" id="UP000515135">
    <property type="component" value="Unplaced"/>
</dbReference>
<keyword evidence="7" id="KW-0597">Phosphoprotein</keyword>
<feature type="disulfide bond" evidence="31">
    <location>
        <begin position="3094"/>
        <end position="3109"/>
    </location>
</feature>
<dbReference type="GO" id="GO:0016324">
    <property type="term" value="C:apical plasma membrane"/>
    <property type="evidence" value="ECO:0007669"/>
    <property type="project" value="UniProtKB-SubCell"/>
</dbReference>
<evidence type="ECO:0000256" key="29">
    <source>
        <dbReference type="ARBA" id="ARBA00080738"/>
    </source>
</evidence>
<evidence type="ECO:0000256" key="25">
    <source>
        <dbReference type="ARBA" id="ARBA00037878"/>
    </source>
</evidence>
<dbReference type="OrthoDB" id="21182at2759"/>
<evidence type="ECO:0000256" key="27">
    <source>
        <dbReference type="ARBA" id="ARBA00074420"/>
    </source>
</evidence>
<dbReference type="GO" id="GO:0017124">
    <property type="term" value="F:SH3 domain binding"/>
    <property type="evidence" value="ECO:0007669"/>
    <property type="project" value="UniProtKB-KW"/>
</dbReference>
<feature type="repeat" description="LDL-receptor class B" evidence="32">
    <location>
        <begin position="1787"/>
        <end position="1833"/>
    </location>
</feature>
<dbReference type="InterPro" id="IPR023415">
    <property type="entry name" value="LDLR_class-A_CS"/>
</dbReference>
<feature type="repeat" description="LDL-receptor class B" evidence="32">
    <location>
        <begin position="1474"/>
        <end position="1516"/>
    </location>
</feature>
<feature type="repeat" description="LDL-receptor class B" evidence="32">
    <location>
        <begin position="2203"/>
        <end position="2246"/>
    </location>
</feature>
<dbReference type="InterPro" id="IPR000152">
    <property type="entry name" value="EGF-type_Asp/Asn_hydroxyl_site"/>
</dbReference>
<feature type="disulfide bond" evidence="31">
    <location>
        <begin position="1087"/>
        <end position="1102"/>
    </location>
</feature>
<dbReference type="SMART" id="SM00135">
    <property type="entry name" value="LY"/>
    <property type="match status" value="38"/>
</dbReference>
<feature type="disulfide bond" evidence="31">
    <location>
        <begin position="3821"/>
        <end position="3836"/>
    </location>
</feature>
<dbReference type="FunFam" id="4.10.400.10:FF:000011">
    <property type="entry name" value="Low-density lipoprotein receptor-related protein 1"/>
    <property type="match status" value="3"/>
</dbReference>
<dbReference type="PANTHER" id="PTHR22722:SF11">
    <property type="entry name" value="LOW-DENSITY LIPOPROTEIN RECEPTOR-RELATED PROTEIN 2"/>
    <property type="match status" value="1"/>
</dbReference>
<dbReference type="PROSITE" id="PS50026">
    <property type="entry name" value="EGF_3"/>
    <property type="match status" value="3"/>
</dbReference>
<dbReference type="Gene3D" id="4.10.400.10">
    <property type="entry name" value="Low-density Lipoprotein Receptor"/>
    <property type="match status" value="36"/>
</dbReference>
<feature type="disulfide bond" evidence="31">
    <location>
        <begin position="152"/>
        <end position="170"/>
    </location>
</feature>
<evidence type="ECO:0000256" key="31">
    <source>
        <dbReference type="PROSITE-ProRule" id="PRU00124"/>
    </source>
</evidence>
<feature type="disulfide bond" evidence="31">
    <location>
        <begin position="2758"/>
        <end position="2773"/>
    </location>
</feature>
<evidence type="ECO:0000256" key="18">
    <source>
        <dbReference type="ARBA" id="ARBA00023036"/>
    </source>
</evidence>
<feature type="chain" id="PRO_5027872970" description="Low-density lipoprotein receptor-related protein 2" evidence="35">
    <location>
        <begin position="24"/>
        <end position="4641"/>
    </location>
</feature>
<feature type="domain" description="EGF-like" evidence="36">
    <location>
        <begin position="4393"/>
        <end position="4426"/>
    </location>
</feature>
<feature type="disulfide bond" evidence="31">
    <location>
        <begin position="2785"/>
        <end position="2803"/>
    </location>
</feature>
<evidence type="ECO:0000259" key="36">
    <source>
        <dbReference type="PROSITE" id="PS50026"/>
    </source>
</evidence>
<comment type="caution">
    <text evidence="30">Lacks conserved residue(s) required for the propagation of feature annotation.</text>
</comment>
<dbReference type="PROSITE" id="PS01186">
    <property type="entry name" value="EGF_2"/>
    <property type="match status" value="6"/>
</dbReference>
<keyword evidence="15" id="KW-0106">Calcium</keyword>
<feature type="disulfide bond" evidence="31">
    <location>
        <begin position="2861"/>
        <end position="2873"/>
    </location>
</feature>
<feature type="disulfide bond" evidence="31">
    <location>
        <begin position="1047"/>
        <end position="1062"/>
    </location>
</feature>
<feature type="disulfide bond" evidence="31">
    <location>
        <begin position="3644"/>
        <end position="3662"/>
    </location>
</feature>
<feature type="signal peptide" evidence="35">
    <location>
        <begin position="1"/>
        <end position="23"/>
    </location>
</feature>
<feature type="disulfide bond" evidence="31">
    <location>
        <begin position="3075"/>
        <end position="3087"/>
    </location>
</feature>
<feature type="disulfide bond" evidence="31">
    <location>
        <begin position="1204"/>
        <end position="1219"/>
    </location>
</feature>
<feature type="repeat" description="LDL-receptor class B" evidence="32">
    <location>
        <begin position="4256"/>
        <end position="4298"/>
    </location>
</feature>
<feature type="repeat" description="LDL-receptor class B" evidence="32">
    <location>
        <begin position="883"/>
        <end position="925"/>
    </location>
</feature>
<feature type="disulfide bond" evidence="31">
    <location>
        <begin position="3782"/>
        <end position="3797"/>
    </location>
</feature>
<keyword evidence="11 35" id="KW-0732">Signal</keyword>
<feature type="disulfide bond" evidence="31">
    <location>
        <begin position="3082"/>
        <end position="3100"/>
    </location>
</feature>
<dbReference type="FunFam" id="4.10.400.10:FF:000065">
    <property type="entry name" value="Transmembrane protease serine 7"/>
    <property type="match status" value="1"/>
</dbReference>
<comment type="subcellular location">
    <subcellularLocation>
        <location evidence="1">Apical cell membrane</location>
        <topology evidence="1">Single-pass type I membrane protein</topology>
    </subcellularLocation>
    <subcellularLocation>
        <location evidence="3">Cell projection</location>
        <location evidence="3">Axon</location>
    </subcellularLocation>
    <subcellularLocation>
        <location evidence="2">Cell projection</location>
        <location evidence="2">Dendrite</location>
    </subcellularLocation>
    <subcellularLocation>
        <location evidence="26">Endosome lumen</location>
    </subcellularLocation>
    <subcellularLocation>
        <location evidence="25">Membrane</location>
        <location evidence="25">Coated pit</location>
    </subcellularLocation>
</comment>
<keyword evidence="14" id="KW-0967">Endosome</keyword>
<feature type="disulfide bond" evidence="31">
    <location>
        <begin position="3846"/>
        <end position="3858"/>
    </location>
</feature>
<feature type="disulfide bond" evidence="31">
    <location>
        <begin position="1165"/>
        <end position="1180"/>
    </location>
</feature>
<dbReference type="GO" id="GO:0007605">
    <property type="term" value="P:sensory perception of sound"/>
    <property type="evidence" value="ECO:0007669"/>
    <property type="project" value="UniProtKB-KW"/>
</dbReference>
<feature type="repeat" description="LDL-receptor class B" evidence="32">
    <location>
        <begin position="520"/>
        <end position="563"/>
    </location>
</feature>
<keyword evidence="18" id="KW-0729">SH3-binding</keyword>
<feature type="disulfide bond" evidence="31">
    <location>
        <begin position="3596"/>
        <end position="3608"/>
    </location>
</feature>
<feature type="repeat" description="LDL-receptor class B" evidence="32">
    <location>
        <begin position="2478"/>
        <end position="2519"/>
    </location>
</feature>
<organism evidence="37 38">
    <name type="scientific">Branchiostoma belcheri</name>
    <name type="common">Amphioxus</name>
    <dbReference type="NCBI Taxonomy" id="7741"/>
    <lineage>
        <taxon>Eukaryota</taxon>
        <taxon>Metazoa</taxon>
        <taxon>Chordata</taxon>
        <taxon>Cephalochordata</taxon>
        <taxon>Leptocardii</taxon>
        <taxon>Amphioxiformes</taxon>
        <taxon>Branchiostomatidae</taxon>
        <taxon>Branchiostoma</taxon>
    </lineage>
</organism>
<evidence type="ECO:0000256" key="13">
    <source>
        <dbReference type="ARBA" id="ARBA00022740"/>
    </source>
</evidence>
<feature type="disulfide bond" evidence="31">
    <location>
        <begin position="2904"/>
        <end position="2916"/>
    </location>
</feature>
<dbReference type="PRINTS" id="PR00261">
    <property type="entry name" value="LDLRECEPTOR"/>
</dbReference>
<feature type="disulfide bond" evidence="31">
    <location>
        <begin position="26"/>
        <end position="38"/>
    </location>
</feature>
<keyword evidence="17 34" id="KW-1133">Transmembrane helix</keyword>
<evidence type="ECO:0000256" key="26">
    <source>
        <dbReference type="ARBA" id="ARBA00046273"/>
    </source>
</evidence>
<feature type="disulfide bond" evidence="31">
    <location>
        <begin position="1330"/>
        <end position="1345"/>
    </location>
</feature>
<feature type="disulfide bond" evidence="31">
    <location>
        <begin position="3770"/>
        <end position="3788"/>
    </location>
</feature>
<protein>
    <recommendedName>
        <fullName evidence="27">Low-density lipoprotein receptor-related protein 2</fullName>
    </recommendedName>
    <alternativeName>
        <fullName evidence="28">Glycoprotein 330</fullName>
    </alternativeName>
    <alternativeName>
        <fullName evidence="29">Megalin</fullName>
    </alternativeName>
</protein>
<feature type="disulfide bond" evidence="31">
    <location>
        <begin position="112"/>
        <end position="130"/>
    </location>
</feature>
<dbReference type="InterPro" id="IPR056588">
    <property type="entry name" value="EGF_LRP2"/>
</dbReference>
<feature type="disulfide bond" evidence="31">
    <location>
        <begin position="1068"/>
        <end position="1080"/>
    </location>
</feature>
<evidence type="ECO:0000256" key="14">
    <source>
        <dbReference type="ARBA" id="ARBA00022753"/>
    </source>
</evidence>
<feature type="disulfide bond" evidence="31">
    <location>
        <begin position="3853"/>
        <end position="3871"/>
    </location>
</feature>
<feature type="repeat" description="LDL-receptor class B" evidence="32">
    <location>
        <begin position="753"/>
        <end position="795"/>
    </location>
</feature>
<feature type="disulfide bond" evidence="31">
    <location>
        <begin position="1035"/>
        <end position="1053"/>
    </location>
</feature>
<feature type="repeat" description="LDL-receptor class B" evidence="32">
    <location>
        <begin position="2247"/>
        <end position="2290"/>
    </location>
</feature>
<feature type="disulfide bond" evidence="31">
    <location>
        <begin position="2739"/>
        <end position="2751"/>
    </location>
</feature>
<feature type="repeat" description="LDL-receptor class B" evidence="32">
    <location>
        <begin position="1606"/>
        <end position="1650"/>
    </location>
</feature>
<keyword evidence="13" id="KW-1009">Hearing</keyword>
<feature type="disulfide bond" evidence="31">
    <location>
        <begin position="1114"/>
        <end position="1132"/>
    </location>
</feature>
<feature type="disulfide bond" evidence="31">
    <location>
        <begin position="191"/>
        <end position="209"/>
    </location>
</feature>
<feature type="disulfide bond" evidence="31">
    <location>
        <begin position="3556"/>
        <end position="3568"/>
    </location>
</feature>
<dbReference type="GO" id="GO:0005509">
    <property type="term" value="F:calcium ion binding"/>
    <property type="evidence" value="ECO:0007669"/>
    <property type="project" value="InterPro"/>
</dbReference>
<evidence type="ECO:0000256" key="10">
    <source>
        <dbReference type="ARBA" id="ARBA00022723"/>
    </source>
</evidence>
<feature type="disulfide bond" evidence="31">
    <location>
        <begin position="3802"/>
        <end position="3814"/>
    </location>
</feature>
<name>A0A6P4Z4H6_BRABE</name>
<dbReference type="GO" id="GO:0006898">
    <property type="term" value="P:receptor-mediated endocytosis"/>
    <property type="evidence" value="ECO:0007669"/>
    <property type="project" value="UniProtKB-ARBA"/>
</dbReference>
<feature type="disulfide bond" evidence="31">
    <location>
        <begin position="3743"/>
        <end position="3758"/>
    </location>
</feature>
<feature type="compositionally biased region" description="Pro residues" evidence="33">
    <location>
        <begin position="4609"/>
        <end position="4618"/>
    </location>
</feature>
<feature type="disulfide bond" evidence="31">
    <location>
        <begin position="3039"/>
        <end position="3057"/>
    </location>
</feature>
<keyword evidence="10" id="KW-0479">Metal-binding</keyword>
<proteinExistence type="inferred from homology"/>
<feature type="repeat" description="LDL-receptor class B" evidence="32">
    <location>
        <begin position="3334"/>
        <end position="3377"/>
    </location>
</feature>
<dbReference type="Gene3D" id="2.10.25.10">
    <property type="entry name" value="Laminin"/>
    <property type="match status" value="8"/>
</dbReference>
<evidence type="ECO:0000256" key="21">
    <source>
        <dbReference type="ARBA" id="ARBA00023170"/>
    </source>
</evidence>
<evidence type="ECO:0000313" key="37">
    <source>
        <dbReference type="Proteomes" id="UP000515135"/>
    </source>
</evidence>
<feature type="disulfide bond" evidence="31">
    <location>
        <begin position="72"/>
        <end position="90"/>
    </location>
</feature>
<keyword evidence="21" id="KW-0675">Receptor</keyword>
<evidence type="ECO:0000256" key="30">
    <source>
        <dbReference type="PROSITE-ProRule" id="PRU00076"/>
    </source>
</evidence>
<feature type="disulfide bond" evidence="31">
    <location>
        <begin position="3895"/>
        <end position="3913"/>
    </location>
</feature>
<evidence type="ECO:0000256" key="32">
    <source>
        <dbReference type="PROSITE-ProRule" id="PRU00461"/>
    </source>
</evidence>
<dbReference type="PROSITE" id="PS01187">
    <property type="entry name" value="EGF_CA"/>
    <property type="match status" value="4"/>
</dbReference>
<feature type="disulfide bond" evidence="31">
    <location>
        <begin position="1288"/>
        <end position="1303"/>
    </location>
</feature>
<dbReference type="PROSITE" id="PS50068">
    <property type="entry name" value="LDLRA_2"/>
    <property type="match status" value="36"/>
</dbReference>
<dbReference type="InterPro" id="IPR000033">
    <property type="entry name" value="LDLR_classB_rpt"/>
</dbReference>
<feature type="disulfide bond" evidence="31">
    <location>
        <begin position="1146"/>
        <end position="1158"/>
    </location>
</feature>
<evidence type="ECO:0000256" key="12">
    <source>
        <dbReference type="ARBA" id="ARBA00022737"/>
    </source>
</evidence>
<evidence type="ECO:0000256" key="9">
    <source>
        <dbReference type="ARBA" id="ARBA00022692"/>
    </source>
</evidence>
<feature type="disulfide bond" evidence="31">
    <location>
        <begin position="45"/>
        <end position="60"/>
    </location>
</feature>
<dbReference type="GO" id="GO:0030425">
    <property type="term" value="C:dendrite"/>
    <property type="evidence" value="ECO:0007669"/>
    <property type="project" value="UniProtKB-SubCell"/>
</dbReference>
<sequence length="4641" mass="515892">MWRNSYLVCVATLLATFGSLVESQGCTDSQFTCANGRCINSDWRCDGTDDCFDNSDEQSCTFPPCDANEFQCTNGQCISQSWVCDGESDCPDNADENQSCPPRTCASDQFTCTNGRCIPQNYRCDRVNDCTDGSDEGSQCSYPTCSSSQLRCNNSACYNSNQRCDGNMDCRDGSDEFNCTTIRCQSGQFTCMNGQCVAGSYECDHDNDCGDGSDEHDGCVFPTCSGDQFTCQNGRCVPQEYICDLDNDCGDASDEMGCLPTPPTCQPDQWACPNTTTCIQISQLCDGQSHCPNNMDETRPGFACSSSNCGTLACEHRCRASPDGGICYCSPGYQVSNDNRTCQDFDECSVWGTCDQTCTNVPSTYRCSCAEGYVRESGRHCRASTQSAQPRIIFSNGRSIVSTDLHGNNQRVIMSPSSSSTSNVLGIDYHYNENLLFWSDSINNKIFRSNMDGSNQREIINIGLETPEGLAVDWIGRKLYLVESAANRIEICNLDGTMRATLVAEDIDQPRGIALDPSVGYMFWSDWGSTPKIERAYMDGSNRFNLVDTRISWAAGVTLDYVNKRVYWADGRLDVLETVKYDGTDRRTIVSGSQGLHVIPHPYDVTLFENYVYFSDWTRMGVVRINKFDGTGSDETIVHETSVRPYGVVSVHPVRQMQVTSPCGNNNGGCSQICVLSHRSDNDGLGYRCMCQTGYELAADNRNCTRLDKFLLFSSRYTVRGIPLDPMQSVDAMMPVLGLRSFYIGMDFDAAERKIYFSDTVQDQIYRINTDGTGKETVVGSRAMGPEGLALDWKAKHLYFTDSVFDTINVVHLERGWRKAIASVNVGNPRAIVIAPHSGYIFWTDWSRPARIERALTDGSERTVIVNTTLGWPNGLSIDYPQLKLYWCDAMFDKIEYSNFGGQNRGRLNIRYINHPFGVVVHEDYVYFSDWNSRSINRVRKSDGGDERTIRRGIQQLMEVRVFDPAKQSTSQTLCTMNGGTRNDCDQFCFTVRYNQRKCGCGYGYTLDANGRTCNPDPSNQPPTSQCLSSFSFPCSNGRCIYRYYRCDGDDDCGDGSDEEGCGTEHTCSPLSFHCANGNCISRRWRCDNDDDCGDGSDEANCTVTSCRSGQFTCDNARCIPEFWRCDSDNDCGDGSDERDCQGITCRADQFTCDNGRCVPQSAVCDGNPHCSDDSDERDCAFSCSRQEFACASGDQCVPSYGRCDGHMDCRDSSDEQDCPSRPPDGCLANEFHCTTEQECIPARWECDGHADCVDGSDEHTYCPPFTCSQYQFQCETVNRCISRWWVCDGDNDCGDMSDEQDCPTPSFSCLWGQWQCVGVDECIQYGQVCDGTEDCSNGADEGPCNPDVCHEGNGGCSDVCVATVFGAQCECNVGRQLVQNSTKVCEDIDECDPPGHCSQMCTNLPGSFKCECDDGYQLEPDQRTCKATDDSPPYLIVSSRYYLYLHNIRSGEYQRVLFGQRYIIGTDFDTQEGRLYWGDSTAKTISSAFFNQTDEQEIISSGLQVPEGVVVDWVGRNLYWADYGLQTIEVSDLAGNNRAVLFNQNVTYPRGLAIDPRDSYRLMFWTDWGQNPRIERAGMDGSGRTTILTEKLYWPNGLAIDFPTQRLYFADARLDYIDFCNYDGTGRRQVLASNQIIQHPHSITIFEDMVYWSDRTANKVYGVNKFDGTQNQTTAIRYLYGPLDLHAYHPVRQPHGNNTCFNNPCSHLCLLSSVEEMGFKCVCPTGARLNPDQRSCDTSVQPFVLYVQMNSIKGAMLDPTDTATNPITPITGLRSGYDVDFDDEEGYIYWVERNNYTSTSIHRVMLDGRNRTDFVPYAYVGYPHAIAVDWVGRNIYWSNPARFTIEVMRMDEDAPHRKVLIAMAGEDTTTVGLVNAIALDPVNGKMYWADRGNEGTIPKKIASADLDGTNRANLILDRVDHLDFIAVDIPAQKLYWTETHYGTVEVCTITSQGTACNDRRALVSGLAHPRGLAIYGNYLYYGDLSYEVLERVDKADGQNRVTLRNNLAQIHAVKVYAREHVPATRQMCNRNNGNCQQLCFNKPGFTKVCGCGTGFTLASDGTTCQAQTSFLVVSQYGVIRAIGLSSSQHEDAMEPIGNTGRGQSIGVHMSQSLLFFGYQNRGIWRIKPNIDSRLKIIIESGIGTQGVPSVAIDWLAGYMYFINVQDLETVIEVAKTSGSYRKVLIKSVEDSPRSIAVNPIKRYLYWADTGQTPAIERSLLDGTNRTILVRNGVVQPADLTIDMATHNVYWVDTRADSIQRISWNGGSRTVIRSGRNLPAPISIAIYQSSMYWLDRNLRTIYRASKEPSTDPAEEIRTDMLNLQRIRVFDSSVQPADNTNPCQTNNGGCEQLCFAMPDSTTPVCACAYGMLNSDNRRCDDVSDYLIYAAGGEVRSLHLEPSATSLPFEPVGSGQLQLNGYLDFDAADNRIYITQSGTEGRKISYINLNTAGGTDPVILDIITEGLRYPTAIAFDWVAKKIYWSDGYPYKIQSANADGSSKVDIVTGINYVYALALDPCRGYLYWTQYGGIQRASMGGNNRTTLVPNTGLAYGLALDFDENKLYFSDLYGDTIERVNMDGTGRETVITSSQAPNGIAISGSYIYWTDSSIRAVLRAEKHTGANQIRMVQGLTGFIRDIHVFSTSSQQCSNNPCENNNGGCSHSCHPAPSGGTECACPNDGNYKLANGGKDCVPANSTCNEQWQFTCQNGRCIPQRWKCDIDNDCGDNSDELPRVCADHTCQATDYTCNNKRCIPAYFRCDHDNDCRDNSDEADCEYPDCGDGEFTCDSGRCIPEIQRCDGYNHCRDNTTSDEINCPPSTCRPNLIKCSTTNVCIPRFWLCDGDNDCGDNSDETPTFCLAATCSASEFPCSSGRCLPASWHCDGDNDCGDNSDEPEDVCSNPDRTCYGDQFTCDNGRCIPGRWVCDNDNDCGDMSDEDERHNCDERPCGDGYFTCSHPAANQRRCILQRFVCDGDSDCPDAEDEHQNCTRRTCLEDEFTCDNGLCVSSGSRCDHYNDCGDHSDESNDCSYPSCNPQYQFTCQNGRCIPTRWTCDGDNDCFDGSDELDSLCVTQMPTCPPNQFMCNSGQCIANNLVCDGRYDCPDNSDEAHCGINECQNPAVSQCEHRCVDTQTSYRCVCNTGYVLMPDGKACSDIDECTDTPWVCSQGCENTPGSYICKCGDGYLREPDGSTCKHTATVEPYLVFSNRYYIRNLTVDGSSYNLVKQGLTNAIAMDYDLQEQRYYYSDLGTNLIKRMFMNGTGEETVIDQNIPLVEGMAVDWVGRKLYWNDRRMKKMFVSELNGRSRRTHHQGCISKNNTDYCMQEPRALAVDPKEAYIYFTDWGYRAYIGRISADGTQKEVLITEKVSWPNALTMEYATGRLFWADAHLDFIEFCNKDGSNRHTIIGPAADGTAPHPFAMTLFEDWIYWTDWNTKTVEKARKLNGTERTTMVNTVHRPMDIHIVHPQRQMPFVNPCGDNNGGCSHLCLMSPERRGYTCACPDNFNLGFDRRTCIANCAANQYRCADNDRCIPDLWKCDGEEDCRDGSDEPDSCPPRHCPAGTFQCTNLNCTYAYYLCDGDDDCGDGSDEDLNCDDRPCNPGQFKCNNNRCIAQAWRCDGDNDCGDNSDEDQEYCSTRTCAPGQFTCGNGFCIPDTWVCDWDNDCGDNSDEPAETCRTDPQYHCDPHNDFSCRTNYRCVPTWAMCDGFNDCRDNSDEADDLCQSMTCAPGEFRCDNHRCIPERWHCDYDNDCGDRSDETGCPPRECSESEFRCGNGRCIPGRWICDHDNDCGDQSDEQSCEVMSCAPDQFECQSGHCVDQRFVCDGDRDCRDSSDEFNCPTRYPDGSYCPANKFECDNTICIPKTWRCDGDDDCGDGSDETMQICYQIDCPEETRFRCSNGPCIPRWKLCNLRDDCGDASDENNHTICQPTRQNCRDNEFKCENHNCVSSTKLCDNADDCGDMSDEYGCNSNNEERNECTDGDHGCERNCTDIQGGYVCSCGPGYTISAVDSRSCGDVNECEVFGSCPQGCRNNKGSFRCVCSRGFRLEGADVPVCKAADGEAKFVIFSDGPEMRRYYPEGGNIGEYNDLIIGERRIKALDYDYNYATMSSRRRRDVTDGSAGLVYFTDTSSKTIKRASLPTDPAHLGITQDLGISDLSEPDGIAVDWVSGLLYWTDAGTNKIEVSMLDGRYRKTLISNNLDKPAAIAVNPEKGVMYWTDWGAVPKIEQAWLNGEQRQVVVGTQLGWPTGLTIDYMNNHRVYWCDAKENVIESINWDGTDRQMVLSGALENPFRLDVFEGELFWTTQTTGNIYHQDKFGRGVKVLLQSGINLPTDIKIHQKLRYDQEVNTRCKENVCSHMCLQIPGGYRCVCPDGSDFLPDSQTQCDAAISEPIDPPLVCSCVNGGVCVISQGIPKCNCPKGYLGDNCELGASSSGPPGGANVAAVVVPLLLILIIVLAIVGFFYYKRRGGTLPQLPQFSDIQLPRPKMPDMGGFGFSKLPRFSDLPKPNVKLPWLFKSGVIGGNGTTGGSVSFRDGTNVELGTPSYMGYDDQEALGPPLDGMGGEKPPITFSNPMYQEAEGVMVEAGPLPEKTGLPADSPVAPPRTQHAASPPPASPPPAYSSRETSPVVDREDDKAGLVSEA</sequence>
<dbReference type="GeneID" id="109479005"/>
<keyword evidence="19 34" id="KW-0472">Membrane</keyword>
<dbReference type="GO" id="GO:0030001">
    <property type="term" value="P:metal ion transport"/>
    <property type="evidence" value="ECO:0007669"/>
    <property type="project" value="UniProtKB-ARBA"/>
</dbReference>
<feature type="disulfide bond" evidence="31">
    <location>
        <begin position="1075"/>
        <end position="1093"/>
    </location>
</feature>
<dbReference type="FunFam" id="4.10.400.10:FF:000034">
    <property type="entry name" value="Low-density lipoprotein receptor-related protein 2"/>
    <property type="match status" value="2"/>
</dbReference>
<feature type="disulfide bond" evidence="30">
    <location>
        <begin position="4416"/>
        <end position="4425"/>
    </location>
</feature>
<dbReference type="SMART" id="SM00192">
    <property type="entry name" value="LDLa"/>
    <property type="match status" value="36"/>
</dbReference>
<dbReference type="GO" id="GO:0007399">
    <property type="term" value="P:nervous system development"/>
    <property type="evidence" value="ECO:0007669"/>
    <property type="project" value="UniProtKB-KW"/>
</dbReference>
<feature type="repeat" description="LDL-receptor class B" evidence="32">
    <location>
        <begin position="3378"/>
        <end position="3422"/>
    </location>
</feature>
<dbReference type="PANTHER" id="PTHR22722">
    <property type="entry name" value="LOW-DENSITY LIPOPROTEIN RECEPTOR-RELATED PROTEIN 2-RELATED"/>
    <property type="match status" value="1"/>
</dbReference>
<feature type="repeat" description="LDL-receptor class B" evidence="32">
    <location>
        <begin position="1517"/>
        <end position="1559"/>
    </location>
</feature>
<feature type="disulfide bond" evidence="31">
    <location>
        <begin position="3724"/>
        <end position="3736"/>
    </location>
</feature>
<feature type="domain" description="EGF-like" evidence="36">
    <location>
        <begin position="1388"/>
        <end position="1427"/>
    </location>
</feature>
<keyword evidence="9 34" id="KW-0812">Transmembrane</keyword>
<feature type="disulfide bond" evidence="31">
    <location>
        <begin position="2868"/>
        <end position="2886"/>
    </location>
</feature>
<feature type="disulfide bond" evidence="31">
    <location>
        <begin position="65"/>
        <end position="77"/>
    </location>
</feature>
<evidence type="ECO:0000256" key="1">
    <source>
        <dbReference type="ARBA" id="ARBA00004247"/>
    </source>
</evidence>
<feature type="disulfide bond" evidence="31">
    <location>
        <begin position="2911"/>
        <end position="2929"/>
    </location>
</feature>
<feature type="disulfide bond" evidence="31">
    <location>
        <begin position="2991"/>
        <end position="3003"/>
    </location>
</feature>
<feature type="disulfide bond" evidence="31">
    <location>
        <begin position="164"/>
        <end position="179"/>
    </location>
</feature>
<evidence type="ECO:0000313" key="38">
    <source>
        <dbReference type="RefSeq" id="XP_019636410.1"/>
    </source>
</evidence>
<keyword evidence="20 30" id="KW-1015">Disulfide bond</keyword>
<feature type="disulfide bond" evidence="31">
    <location>
        <begin position="231"/>
        <end position="249"/>
    </location>
</feature>
<dbReference type="KEGG" id="bbel:109479005"/>
<dbReference type="FunFam" id="4.10.400.10:FF:000002">
    <property type="entry name" value="Low-density lipoprotein receptor-related protein 1"/>
    <property type="match status" value="1"/>
</dbReference>
<evidence type="ECO:0000256" key="6">
    <source>
        <dbReference type="ARBA" id="ARBA00022536"/>
    </source>
</evidence>
<dbReference type="CDD" id="cd00112">
    <property type="entry name" value="LDLa"/>
    <property type="match status" value="32"/>
</dbReference>
<dbReference type="GO" id="GO:0005041">
    <property type="term" value="F:low-density lipoprotein particle receptor activity"/>
    <property type="evidence" value="ECO:0007669"/>
    <property type="project" value="TreeGrafter"/>
</dbReference>
<feature type="disulfide bond" evidence="30">
    <location>
        <begin position="348"/>
        <end position="358"/>
    </location>
</feature>
<feature type="disulfide bond" evidence="31">
    <location>
        <begin position="1153"/>
        <end position="1171"/>
    </location>
</feature>
<dbReference type="FunFam" id="4.10.400.10:FF:000001">
    <property type="entry name" value="Low-density lipoprotein receptor-related protein 1"/>
    <property type="match status" value="1"/>
</dbReference>
<dbReference type="Pfam" id="PF14670">
    <property type="entry name" value="FXa_inhibition"/>
    <property type="match status" value="3"/>
</dbReference>
<feature type="disulfide bond" evidence="31">
    <location>
        <begin position="105"/>
        <end position="117"/>
    </location>
</feature>
<evidence type="ECO:0000256" key="35">
    <source>
        <dbReference type="SAM" id="SignalP"/>
    </source>
</evidence>
<evidence type="ECO:0000256" key="23">
    <source>
        <dbReference type="ARBA" id="ARBA00023180"/>
    </source>
</evidence>
<feature type="repeat" description="LDL-receptor class B" evidence="32">
    <location>
        <begin position="3239"/>
        <end position="3281"/>
    </location>
</feature>
<dbReference type="FunFam" id="4.10.400.10:FF:000045">
    <property type="entry name" value="Low-density lipoprotein receptor-related protein 2"/>
    <property type="match status" value="4"/>
</dbReference>
<feature type="region of interest" description="Disordered" evidence="33">
    <location>
        <begin position="4583"/>
        <end position="4641"/>
    </location>
</feature>
<feature type="repeat" description="LDL-receptor class B" evidence="32">
    <location>
        <begin position="477"/>
        <end position="519"/>
    </location>
</feature>
<dbReference type="PROSITE" id="PS00022">
    <property type="entry name" value="EGF_1"/>
    <property type="match status" value="1"/>
</dbReference>
<evidence type="ECO:0000256" key="17">
    <source>
        <dbReference type="ARBA" id="ARBA00022989"/>
    </source>
</evidence>
<evidence type="ECO:0000256" key="8">
    <source>
        <dbReference type="ARBA" id="ARBA00022583"/>
    </source>
</evidence>
<dbReference type="Pfam" id="PF07645">
    <property type="entry name" value="EGF_CA"/>
    <property type="match status" value="3"/>
</dbReference>
<dbReference type="PROSITE" id="PS00010">
    <property type="entry name" value="ASX_HYDROXYL"/>
    <property type="match status" value="3"/>
</dbReference>
<comment type="similarity">
    <text evidence="4">Belongs to the LDLR family.</text>
</comment>
<dbReference type="GO" id="GO:0005905">
    <property type="term" value="C:clathrin-coated pit"/>
    <property type="evidence" value="ECO:0007669"/>
    <property type="project" value="UniProtKB-KW"/>
</dbReference>
<feature type="disulfide bond" evidence="31">
    <location>
        <begin position="3763"/>
        <end position="3775"/>
    </location>
</feature>
<feature type="disulfide bond" evidence="31">
    <location>
        <begin position="3932"/>
        <end position="3944"/>
    </location>
</feature>
<dbReference type="InterPro" id="IPR018097">
    <property type="entry name" value="EGF_Ca-bd_CS"/>
</dbReference>
<feature type="disulfide bond" evidence="31">
    <location>
        <begin position="3637"/>
        <end position="3649"/>
    </location>
</feature>
<feature type="disulfide bond" evidence="31">
    <location>
        <begin position="1126"/>
        <end position="1141"/>
    </location>
</feature>
<dbReference type="PROSITE" id="PS01209">
    <property type="entry name" value="LDLRA_1"/>
    <property type="match status" value="16"/>
</dbReference>
<dbReference type="SUPFAM" id="SSF57424">
    <property type="entry name" value="LDL receptor-like module"/>
    <property type="match status" value="36"/>
</dbReference>
<dbReference type="GO" id="GO:0031904">
    <property type="term" value="C:endosome lumen"/>
    <property type="evidence" value="ECO:0007669"/>
    <property type="project" value="UniProtKB-SubCell"/>
</dbReference>
<feature type="disulfide bond" evidence="31">
    <location>
        <begin position="243"/>
        <end position="258"/>
    </location>
</feature>
<dbReference type="SMART" id="SM00181">
    <property type="entry name" value="EGF"/>
    <property type="match status" value="25"/>
</dbReference>
<dbReference type="FunFam" id="4.10.400.10:FF:000005">
    <property type="entry name" value="low-density lipoprotein receptor-related protein 1B"/>
    <property type="match status" value="4"/>
</dbReference>
<keyword evidence="6 30" id="KW-0245">EGF-like domain</keyword>
<evidence type="ECO:0000256" key="4">
    <source>
        <dbReference type="ARBA" id="ARBA00009939"/>
    </source>
</evidence>
<dbReference type="Pfam" id="PF00057">
    <property type="entry name" value="Ldl_recept_a"/>
    <property type="match status" value="34"/>
</dbReference>
<dbReference type="SUPFAM" id="SSF63825">
    <property type="entry name" value="YWTD domain"/>
    <property type="match status" value="8"/>
</dbReference>
<evidence type="ECO:0000256" key="24">
    <source>
        <dbReference type="ARBA" id="ARBA00023273"/>
    </source>
</evidence>
<feature type="domain" description="EGF-like" evidence="36">
    <location>
        <begin position="344"/>
        <end position="382"/>
    </location>
</feature>
<feature type="disulfide bond" evidence="31">
    <location>
        <begin position="3563"/>
        <end position="3581"/>
    </location>
</feature>
<dbReference type="FunFam" id="2.120.10.30:FF:000035">
    <property type="entry name" value="Low-density lipoprotein receptor-related protein 2"/>
    <property type="match status" value="1"/>
</dbReference>
<feature type="disulfide bond" evidence="31">
    <location>
        <begin position="2998"/>
        <end position="3016"/>
    </location>
</feature>
<keyword evidence="5" id="KW-1003">Cell membrane</keyword>
<dbReference type="InterPro" id="IPR009030">
    <property type="entry name" value="Growth_fac_rcpt_cys_sf"/>
</dbReference>
<evidence type="ECO:0000256" key="20">
    <source>
        <dbReference type="ARBA" id="ARBA00023157"/>
    </source>
</evidence>
<evidence type="ECO:0000256" key="7">
    <source>
        <dbReference type="ARBA" id="ARBA00022553"/>
    </source>
</evidence>
<evidence type="ECO:0000256" key="33">
    <source>
        <dbReference type="SAM" id="MobiDB-lite"/>
    </source>
</evidence>
<feature type="repeat" description="LDL-receptor class B" evidence="32">
    <location>
        <begin position="1885"/>
        <end position="1932"/>
    </location>
</feature>
<reference evidence="38" key="1">
    <citation type="submission" date="2025-08" db="UniProtKB">
        <authorList>
            <consortium name="RefSeq"/>
        </authorList>
    </citation>
    <scope>IDENTIFICATION</scope>
    <source>
        <tissue evidence="38">Gonad</tissue>
    </source>
</reference>
<feature type="disulfide bond" evidence="31">
    <location>
        <begin position="3951"/>
        <end position="3966"/>
    </location>
</feature>
<dbReference type="InterPro" id="IPR049883">
    <property type="entry name" value="NOTCH1_EGF-like"/>
</dbReference>
<evidence type="ECO:0000256" key="15">
    <source>
        <dbReference type="ARBA" id="ARBA00022837"/>
    </source>
</evidence>
<dbReference type="InterPro" id="IPR011042">
    <property type="entry name" value="6-blade_b-propeller_TolB-like"/>
</dbReference>
<dbReference type="Pfam" id="PF24468">
    <property type="entry name" value="EGF_LRP2"/>
    <property type="match status" value="1"/>
</dbReference>
<dbReference type="FunFam" id="2.120.10.30:FF:000008">
    <property type="entry name" value="Low-density lipoprotein receptor-related protein 4"/>
    <property type="match status" value="1"/>
</dbReference>
<dbReference type="GO" id="GO:0043235">
    <property type="term" value="C:receptor complex"/>
    <property type="evidence" value="ECO:0007669"/>
    <property type="project" value="UniProtKB-ARBA"/>
</dbReference>
<evidence type="ECO:0000256" key="16">
    <source>
        <dbReference type="ARBA" id="ARBA00022902"/>
    </source>
</evidence>
<feature type="disulfide bond" evidence="31">
    <location>
        <begin position="3939"/>
        <end position="3957"/>
    </location>
</feature>
<gene>
    <name evidence="38" type="primary">LOC109479005</name>
</gene>
<feature type="disulfide bond" evidence="31">
    <location>
        <begin position="2746"/>
        <end position="2764"/>
    </location>
</feature>
<feature type="repeat" description="LDL-receptor class B" evidence="32">
    <location>
        <begin position="839"/>
        <end position="882"/>
    </location>
</feature>
<feature type="transmembrane region" description="Helical" evidence="34">
    <location>
        <begin position="4440"/>
        <end position="4463"/>
    </location>
</feature>
<feature type="disulfide bond" evidence="31">
    <location>
        <begin position="184"/>
        <end position="196"/>
    </location>
</feature>
<feature type="repeat" description="LDL-receptor class B" evidence="32">
    <location>
        <begin position="2560"/>
        <end position="2601"/>
    </location>
</feature>
<dbReference type="Pfam" id="PF00058">
    <property type="entry name" value="Ldl_recept_b"/>
    <property type="match status" value="11"/>
</dbReference>
<feature type="repeat" description="LDL-receptor class B" evidence="32">
    <location>
        <begin position="4211"/>
        <end position="4254"/>
    </location>
</feature>
<keyword evidence="12" id="KW-0677">Repeat</keyword>